<dbReference type="CDD" id="cd02511">
    <property type="entry name" value="Beta4Glucosyltransferase"/>
    <property type="match status" value="1"/>
</dbReference>
<dbReference type="EMBL" id="CP132507">
    <property type="protein sequence ID" value="WNO03707.1"/>
    <property type="molecule type" value="Genomic_DNA"/>
</dbReference>
<comment type="similarity">
    <text evidence="1">Belongs to the glycosyltransferase 2 family. WaaE/KdtX subfamily.</text>
</comment>
<dbReference type="Pfam" id="PF00535">
    <property type="entry name" value="Glycos_transf_2"/>
    <property type="match status" value="1"/>
</dbReference>
<feature type="domain" description="Glycosyltransferase 2-like" evidence="2">
    <location>
        <begin position="5"/>
        <end position="129"/>
    </location>
</feature>
<evidence type="ECO:0000256" key="1">
    <source>
        <dbReference type="ARBA" id="ARBA00038494"/>
    </source>
</evidence>
<evidence type="ECO:0000313" key="4">
    <source>
        <dbReference type="Proteomes" id="UP001302257"/>
    </source>
</evidence>
<dbReference type="PANTHER" id="PTHR43630">
    <property type="entry name" value="POLY-BETA-1,6-N-ACETYL-D-GLUCOSAMINE SYNTHASE"/>
    <property type="match status" value="1"/>
</dbReference>
<dbReference type="PANTHER" id="PTHR43630:SF2">
    <property type="entry name" value="GLYCOSYLTRANSFERASE"/>
    <property type="match status" value="1"/>
</dbReference>
<dbReference type="InterPro" id="IPR029044">
    <property type="entry name" value="Nucleotide-diphossugar_trans"/>
</dbReference>
<evidence type="ECO:0000259" key="2">
    <source>
        <dbReference type="Pfam" id="PF00535"/>
    </source>
</evidence>
<dbReference type="EC" id="2.4.-.-" evidence="3"/>
<organism evidence="3 4">
    <name type="scientific">Rhodoferax mekongensis</name>
    <dbReference type="NCBI Taxonomy" id="3068341"/>
    <lineage>
        <taxon>Bacteria</taxon>
        <taxon>Pseudomonadati</taxon>
        <taxon>Pseudomonadota</taxon>
        <taxon>Betaproteobacteria</taxon>
        <taxon>Burkholderiales</taxon>
        <taxon>Comamonadaceae</taxon>
        <taxon>Rhodoferax</taxon>
    </lineage>
</organism>
<dbReference type="RefSeq" id="WP_313866591.1">
    <property type="nucleotide sequence ID" value="NZ_CP132507.1"/>
</dbReference>
<evidence type="ECO:0000313" key="3">
    <source>
        <dbReference type="EMBL" id="WNO03707.1"/>
    </source>
</evidence>
<gene>
    <name evidence="3" type="ORF">RAN89_12365</name>
</gene>
<reference evidence="3 4" key="1">
    <citation type="submission" date="2023-08" db="EMBL/GenBank/DDBJ databases">
        <title>Rhodoferax potami sp. nov. and Rhodoferax mekongensis sp. nov., isolated from the Mekong River in Thailand.</title>
        <authorList>
            <person name="Kitikhun S."/>
            <person name="Charoenyingcharoen P."/>
            <person name="Siriarchawattana P."/>
            <person name="Likhitrattanapisal S."/>
            <person name="Nilsakha T."/>
            <person name="Chanpet A."/>
            <person name="Rattanawaree P."/>
            <person name="Ingsriswang S."/>
        </authorList>
    </citation>
    <scope>NUCLEOTIDE SEQUENCE [LARGE SCALE GENOMIC DNA]</scope>
    <source>
        <strain evidence="3 4">TBRC 17307</strain>
    </source>
</reference>
<proteinExistence type="inferred from homology"/>
<dbReference type="GO" id="GO:0016757">
    <property type="term" value="F:glycosyltransferase activity"/>
    <property type="evidence" value="ECO:0007669"/>
    <property type="project" value="UniProtKB-KW"/>
</dbReference>
<keyword evidence="3" id="KW-0328">Glycosyltransferase</keyword>
<accession>A0ABZ0AYA2</accession>
<keyword evidence="3" id="KW-0808">Transferase</keyword>
<name>A0ABZ0AYA2_9BURK</name>
<dbReference type="Gene3D" id="3.90.550.10">
    <property type="entry name" value="Spore Coat Polysaccharide Biosynthesis Protein SpsA, Chain A"/>
    <property type="match status" value="1"/>
</dbReference>
<dbReference type="Proteomes" id="UP001302257">
    <property type="component" value="Chromosome"/>
</dbReference>
<protein>
    <submittedName>
        <fullName evidence="3">Glycosyltransferase family 2 protein</fullName>
        <ecNumber evidence="3">2.4.-.-</ecNumber>
    </submittedName>
</protein>
<dbReference type="SUPFAM" id="SSF53448">
    <property type="entry name" value="Nucleotide-diphospho-sugar transferases"/>
    <property type="match status" value="1"/>
</dbReference>
<dbReference type="InterPro" id="IPR001173">
    <property type="entry name" value="Glyco_trans_2-like"/>
</dbReference>
<sequence length="264" mass="30109">MPTISVYIIAFNEVEKVSAAIQSVQWADELILVDSHSTDGTAEVAESLGAKVIQVDFKGFGDLRNQAIKACSMDWIFSLDADERCTPEAAAEIQQLVKSHDVHEVYHTPRRNFFMGRWIKHSGWYPNYRQPQLFRRGAMSYDLKPVHEGYVLHSKLPIGHMKSAIWQFPFKNMAEVMHKANRYSSLGAEKIKHKRINMWSALGHGTWAFWKHYVFKLGFLDGWAGFVIAVGNFEGTFYRYVKALEVQKGSAWRAPLPHTTGNSS</sequence>
<keyword evidence="4" id="KW-1185">Reference proteome</keyword>